<comment type="caution">
    <text evidence="9">The sequence shown here is derived from an EMBL/GenBank/DDBJ whole genome shotgun (WGS) entry which is preliminary data.</text>
</comment>
<dbReference type="Gene3D" id="3.40.50.10840">
    <property type="entry name" value="Putative sugar-binding, N-terminal domain"/>
    <property type="match status" value="1"/>
</dbReference>
<feature type="domain" description="Four-carbon acid sugar kinase N-terminal" evidence="7">
    <location>
        <begin position="6"/>
        <end position="157"/>
    </location>
</feature>
<keyword evidence="6" id="KW-0119">Carbohydrate metabolism</keyword>
<dbReference type="Proteomes" id="UP000031802">
    <property type="component" value="Unassembled WGS sequence"/>
</dbReference>
<evidence type="ECO:0000256" key="2">
    <source>
        <dbReference type="ARBA" id="ARBA00022679"/>
    </source>
</evidence>
<evidence type="ECO:0000256" key="3">
    <source>
        <dbReference type="ARBA" id="ARBA00022741"/>
    </source>
</evidence>
<dbReference type="STRING" id="1229276.DI53_1193"/>
<evidence type="ECO:0000259" key="7">
    <source>
        <dbReference type="Pfam" id="PF07005"/>
    </source>
</evidence>
<dbReference type="Pfam" id="PF07005">
    <property type="entry name" value="SBD_N"/>
    <property type="match status" value="1"/>
</dbReference>
<dbReference type="InterPro" id="IPR010737">
    <property type="entry name" value="4-carb_acid_sugar_kinase_N"/>
</dbReference>
<keyword evidence="10" id="KW-1185">Reference proteome</keyword>
<dbReference type="AlphaFoldDB" id="A0A0B8T285"/>
<proteinExistence type="inferred from homology"/>
<keyword evidence="4" id="KW-0418">Kinase</keyword>
<keyword evidence="2" id="KW-0808">Transferase</keyword>
<dbReference type="Pfam" id="PF17042">
    <property type="entry name" value="NBD_C"/>
    <property type="match status" value="1"/>
</dbReference>
<evidence type="ECO:0000256" key="4">
    <source>
        <dbReference type="ARBA" id="ARBA00022777"/>
    </source>
</evidence>
<dbReference type="PATRIC" id="fig|1229276.3.peg.1236"/>
<feature type="domain" description="Four-carbon acid sugar kinase nucleotide binding" evidence="8">
    <location>
        <begin position="281"/>
        <end position="360"/>
    </location>
</feature>
<comment type="similarity">
    <text evidence="1">Belongs to the four-carbon acid sugar kinase family.</text>
</comment>
<keyword evidence="3" id="KW-0547">Nucleotide-binding</keyword>
<evidence type="ECO:0000256" key="5">
    <source>
        <dbReference type="ARBA" id="ARBA00022840"/>
    </source>
</evidence>
<protein>
    <submittedName>
        <fullName evidence="9">Uncharacterized protein</fullName>
    </submittedName>
</protein>
<gene>
    <name evidence="9" type="ORF">DI53_1193</name>
</gene>
<dbReference type="SUPFAM" id="SSF142764">
    <property type="entry name" value="YgbK-like"/>
    <property type="match status" value="1"/>
</dbReference>
<sequence>MSRGSILVIADDLTGAAEIAGIALRHGLSSQIVRHLNQSVTADVLVLNSNSRSLKTEDARAHRAAIFAASNTKTWDWVYLKFDSALRGHIKEELAYYQSLLQREYVFFSPVNPNLDRVIQGEQYLVAGAPIADTDFARDPEFPVRSSNLLDLLGSSLWSVLQKPALWQKTHRQVIAAAKSWDDLHQWSRHIPENALCAGAAAFFEALLQKRSERKMAAGQEPYFRKEPILYICGSNHKQSVTRITALSQENVIYWRRKGSEREVADKLLNLLKKNRIAVFAVQAGLVAGADTIRTSMANTVSMLQTDMPKELIIEGGATAQAVLNALNIDVLLPTAEHAPGVIRNEVPEKELAITLKPGSYPWTEELWAFGPQRKPNIK</sequence>
<evidence type="ECO:0000259" key="8">
    <source>
        <dbReference type="Pfam" id="PF17042"/>
    </source>
</evidence>
<dbReference type="OrthoDB" id="9778478at2"/>
<accession>A0A0B8T285</accession>
<dbReference type="EMBL" id="JJMU01000021">
    <property type="protein sequence ID" value="KGE14966.1"/>
    <property type="molecule type" value="Genomic_DNA"/>
</dbReference>
<keyword evidence="5" id="KW-0067">ATP-binding</keyword>
<reference evidence="10" key="1">
    <citation type="submission" date="2014-04" db="EMBL/GenBank/DDBJ databases">
        <title>Whole-Genome optical mapping and complete genome sequence of Sphingobacterium deserti sp. nov., a new spaces isolated from desert in the west of China.</title>
        <authorList>
            <person name="Teng C."/>
            <person name="Zhou Z."/>
            <person name="Li X."/>
            <person name="Chen M."/>
            <person name="Lin M."/>
            <person name="Wang L."/>
            <person name="Su S."/>
            <person name="Zhang C."/>
            <person name="Zhang W."/>
        </authorList>
    </citation>
    <scope>NUCLEOTIDE SEQUENCE [LARGE SCALE GENOMIC DNA]</scope>
    <source>
        <strain evidence="10">ACCC05744</strain>
    </source>
</reference>
<reference evidence="9 10" key="2">
    <citation type="journal article" date="2015" name="PLoS ONE">
        <title>Whole-Genome Optical Mapping and Finished Genome Sequence of Sphingobacterium deserti sp. nov., a New Species Isolated from the Western Desert of China.</title>
        <authorList>
            <person name="Teng C."/>
            <person name="Zhou Z."/>
            <person name="Molnar I."/>
            <person name="Li X."/>
            <person name="Tang R."/>
            <person name="Chen M."/>
            <person name="Wang L."/>
            <person name="Su S."/>
            <person name="Zhang W."/>
            <person name="Lin M."/>
        </authorList>
    </citation>
    <scope>NUCLEOTIDE SEQUENCE [LARGE SCALE GENOMIC DNA]</scope>
    <source>
        <strain evidence="10">ACCC05744</strain>
    </source>
</reference>
<dbReference type="InterPro" id="IPR037051">
    <property type="entry name" value="4-carb_acid_sugar_kinase_N_sf"/>
</dbReference>
<dbReference type="RefSeq" id="WP_037496582.1">
    <property type="nucleotide sequence ID" value="NZ_JJMU01000021.1"/>
</dbReference>
<evidence type="ECO:0000313" key="9">
    <source>
        <dbReference type="EMBL" id="KGE14966.1"/>
    </source>
</evidence>
<evidence type="ECO:0000313" key="10">
    <source>
        <dbReference type="Proteomes" id="UP000031802"/>
    </source>
</evidence>
<dbReference type="eggNOG" id="COG3395">
    <property type="taxonomic scope" value="Bacteria"/>
</dbReference>
<dbReference type="InterPro" id="IPR031475">
    <property type="entry name" value="NBD_C"/>
</dbReference>
<name>A0A0B8T285_9SPHI</name>
<organism evidence="9 10">
    <name type="scientific">Sphingobacterium deserti</name>
    <dbReference type="NCBI Taxonomy" id="1229276"/>
    <lineage>
        <taxon>Bacteria</taxon>
        <taxon>Pseudomonadati</taxon>
        <taxon>Bacteroidota</taxon>
        <taxon>Sphingobacteriia</taxon>
        <taxon>Sphingobacteriales</taxon>
        <taxon>Sphingobacteriaceae</taxon>
        <taxon>Sphingobacterium</taxon>
    </lineage>
</organism>
<evidence type="ECO:0000256" key="1">
    <source>
        <dbReference type="ARBA" id="ARBA00005715"/>
    </source>
</evidence>
<evidence type="ECO:0000256" key="6">
    <source>
        <dbReference type="ARBA" id="ARBA00023277"/>
    </source>
</evidence>